<name>A0A385C6G7_9GAMM</name>
<organism evidence="4 6">
    <name type="scientific">Acinetobacter wuhouensis</name>
    <dbReference type="NCBI Taxonomy" id="1879050"/>
    <lineage>
        <taxon>Bacteria</taxon>
        <taxon>Pseudomonadati</taxon>
        <taxon>Pseudomonadota</taxon>
        <taxon>Gammaproteobacteria</taxon>
        <taxon>Moraxellales</taxon>
        <taxon>Moraxellaceae</taxon>
        <taxon>Acinetobacter</taxon>
    </lineage>
</organism>
<reference evidence="3 5" key="1">
    <citation type="submission" date="2018-10" db="EMBL/GenBank/DDBJ databases">
        <title>The complete genome of Acinetobacter wuhouensis strain WCHAW010062.</title>
        <authorList>
            <person name="Hu Y."/>
            <person name="Long H."/>
            <person name="Feng Y."/>
            <person name="Zong Z."/>
        </authorList>
    </citation>
    <scope>NUCLEOTIDE SEQUENCE [LARGE SCALE GENOMIC DNA]</scope>
    <source>
        <strain evidence="3 5">WCHAW010062</strain>
    </source>
</reference>
<dbReference type="STRING" id="1879050.GCA_001696605_02226"/>
<keyword evidence="1" id="KW-0812">Transmembrane</keyword>
<dbReference type="EMBL" id="SGSQ01000011">
    <property type="protein sequence ID" value="RZG46629.1"/>
    <property type="molecule type" value="Genomic_DNA"/>
</dbReference>
<keyword evidence="1" id="KW-0472">Membrane</keyword>
<dbReference type="Pfam" id="PF09835">
    <property type="entry name" value="DUF2062"/>
    <property type="match status" value="1"/>
</dbReference>
<dbReference type="OrthoDB" id="9786029at2"/>
<reference evidence="4 6" key="2">
    <citation type="submission" date="2019-02" db="EMBL/GenBank/DDBJ databases">
        <title>The Batch Genome Submission of Acinetobacter spp. strains.</title>
        <authorList>
            <person name="Qin J."/>
            <person name="Hu Y."/>
            <person name="Ye H."/>
            <person name="Wei L."/>
            <person name="Feng Y."/>
            <person name="Zong Z."/>
        </authorList>
    </citation>
    <scope>NUCLEOTIDE SEQUENCE [LARGE SCALE GENOMIC DNA]</scope>
    <source>
        <strain evidence="4 6">WCHAW060049</strain>
    </source>
</reference>
<dbReference type="InterPro" id="IPR018639">
    <property type="entry name" value="DUF2062"/>
</dbReference>
<accession>A0A385C6G7</accession>
<dbReference type="PANTHER" id="PTHR40547:SF1">
    <property type="entry name" value="SLL0298 PROTEIN"/>
    <property type="match status" value="1"/>
</dbReference>
<proteinExistence type="predicted"/>
<feature type="transmembrane region" description="Helical" evidence="1">
    <location>
        <begin position="77"/>
        <end position="100"/>
    </location>
</feature>
<keyword evidence="6" id="KW-1185">Reference proteome</keyword>
<dbReference type="Proteomes" id="UP000279962">
    <property type="component" value="Chromosome"/>
</dbReference>
<evidence type="ECO:0000313" key="3">
    <source>
        <dbReference type="EMBL" id="AYO53363.1"/>
    </source>
</evidence>
<dbReference type="KEGG" id="awu:BEN71_14960"/>
<feature type="transmembrane region" description="Helical" evidence="1">
    <location>
        <begin position="141"/>
        <end position="165"/>
    </location>
</feature>
<evidence type="ECO:0000313" key="4">
    <source>
        <dbReference type="EMBL" id="RZG46629.1"/>
    </source>
</evidence>
<evidence type="ECO:0000259" key="2">
    <source>
        <dbReference type="Pfam" id="PF09835"/>
    </source>
</evidence>
<dbReference type="EMBL" id="CP033133">
    <property type="protein sequence ID" value="AYO53363.1"/>
    <property type="molecule type" value="Genomic_DNA"/>
</dbReference>
<sequence length="184" mass="21506">MAKHFFQSWLPSPERVKNLKFMKIFGNKALSPMLWYVNRKSISKAMFIGTFWGILPIPFHTVLIVFTILIFEANLPIGLLLSWIMNPLTIVPILFLAFWIGSKIYHVHMINKDMLIGVFHQIINWIKNFGHGHIDLSLAKILATGLLIEALVFAALLFIITRIYWRWSVVKKWNNRNNSELHHQ</sequence>
<feature type="transmembrane region" description="Helical" evidence="1">
    <location>
        <begin position="45"/>
        <end position="71"/>
    </location>
</feature>
<keyword evidence="1" id="KW-1133">Transmembrane helix</keyword>
<feature type="domain" description="DUF2062" evidence="2">
    <location>
        <begin position="23"/>
        <end position="173"/>
    </location>
</feature>
<gene>
    <name evidence="3" type="ORF">CDG68_06705</name>
    <name evidence="4" type="ORF">EXU28_08575</name>
</gene>
<dbReference type="Proteomes" id="UP000293863">
    <property type="component" value="Unassembled WGS sequence"/>
</dbReference>
<evidence type="ECO:0000256" key="1">
    <source>
        <dbReference type="SAM" id="Phobius"/>
    </source>
</evidence>
<dbReference type="PANTHER" id="PTHR40547">
    <property type="entry name" value="SLL0298 PROTEIN"/>
    <property type="match status" value="1"/>
</dbReference>
<evidence type="ECO:0000313" key="5">
    <source>
        <dbReference type="Proteomes" id="UP000279962"/>
    </source>
</evidence>
<dbReference type="AlphaFoldDB" id="A0A385C6G7"/>
<evidence type="ECO:0000313" key="6">
    <source>
        <dbReference type="Proteomes" id="UP000293863"/>
    </source>
</evidence>
<protein>
    <submittedName>
        <fullName evidence="4">DUF2062 domain-containing protein</fullName>
    </submittedName>
</protein>